<protein>
    <recommendedName>
        <fullName evidence="3">MSHA biogenesis protein MshC</fullName>
    </recommendedName>
</protein>
<dbReference type="SUPFAM" id="SSF54523">
    <property type="entry name" value="Pili subunits"/>
    <property type="match status" value="1"/>
</dbReference>
<reference evidence="2" key="1">
    <citation type="journal article" date="2019" name="Int. J. Syst. Evol. Microbiol.">
        <title>The Global Catalogue of Microorganisms (GCM) 10K type strain sequencing project: providing services to taxonomists for standard genome sequencing and annotation.</title>
        <authorList>
            <consortium name="The Broad Institute Genomics Platform"/>
            <consortium name="The Broad Institute Genome Sequencing Center for Infectious Disease"/>
            <person name="Wu L."/>
            <person name="Ma J."/>
        </authorList>
    </citation>
    <scope>NUCLEOTIDE SEQUENCE [LARGE SCALE GENOMIC DNA]</scope>
    <source>
        <strain evidence="2">JCM 18401</strain>
    </source>
</reference>
<evidence type="ECO:0000313" key="1">
    <source>
        <dbReference type="EMBL" id="GAA4901852.1"/>
    </source>
</evidence>
<comment type="caution">
    <text evidence="1">The sequence shown here is derived from an EMBL/GenBank/DDBJ whole genome shotgun (WGS) entry which is preliminary data.</text>
</comment>
<dbReference type="EMBL" id="BAABJZ010000105">
    <property type="protein sequence ID" value="GAA4901852.1"/>
    <property type="molecule type" value="Genomic_DNA"/>
</dbReference>
<evidence type="ECO:0008006" key="3">
    <source>
        <dbReference type="Google" id="ProtNLM"/>
    </source>
</evidence>
<dbReference type="InterPro" id="IPR045584">
    <property type="entry name" value="Pilin-like"/>
</dbReference>
<name>A0ABP9FG17_9GAMM</name>
<sequence length="131" mass="13853">MIELVVTLLLVAILALYAAPKFIGPSAFQTEVTRDALLAELRALQQFRLAGQDCRFQADAAEFGLQGDCASQAAYELDGVSLTLAGNRNFALELDERGRPVSACSGGCQLQLLGQSSLAICIGSEGYVHGC</sequence>
<keyword evidence="2" id="KW-1185">Reference proteome</keyword>
<evidence type="ECO:0000313" key="2">
    <source>
        <dbReference type="Proteomes" id="UP001499988"/>
    </source>
</evidence>
<accession>A0ABP9FG17</accession>
<gene>
    <name evidence="1" type="ORF">GCM10023333_39920</name>
</gene>
<dbReference type="Proteomes" id="UP001499988">
    <property type="component" value="Unassembled WGS sequence"/>
</dbReference>
<organism evidence="1 2">
    <name type="scientific">Ferrimonas pelagia</name>
    <dbReference type="NCBI Taxonomy" id="1177826"/>
    <lineage>
        <taxon>Bacteria</taxon>
        <taxon>Pseudomonadati</taxon>
        <taxon>Pseudomonadota</taxon>
        <taxon>Gammaproteobacteria</taxon>
        <taxon>Alteromonadales</taxon>
        <taxon>Ferrimonadaceae</taxon>
        <taxon>Ferrimonas</taxon>
    </lineage>
</organism>
<proteinExistence type="predicted"/>